<keyword evidence="1" id="KW-0812">Transmembrane</keyword>
<dbReference type="AlphaFoldDB" id="A0A538SAX4"/>
<evidence type="ECO:0000256" key="2">
    <source>
        <dbReference type="SAM" id="SignalP"/>
    </source>
</evidence>
<keyword evidence="1" id="KW-1133">Transmembrane helix</keyword>
<reference evidence="3 4" key="1">
    <citation type="journal article" date="2019" name="Nat. Microbiol.">
        <title>Mediterranean grassland soil C-N compound turnover is dependent on rainfall and depth, and is mediated by genomically divergent microorganisms.</title>
        <authorList>
            <person name="Diamond S."/>
            <person name="Andeer P.F."/>
            <person name="Li Z."/>
            <person name="Crits-Christoph A."/>
            <person name="Burstein D."/>
            <person name="Anantharaman K."/>
            <person name="Lane K.R."/>
            <person name="Thomas B.C."/>
            <person name="Pan C."/>
            <person name="Northen T.R."/>
            <person name="Banfield J.F."/>
        </authorList>
    </citation>
    <scope>NUCLEOTIDE SEQUENCE [LARGE SCALE GENOMIC DNA]</scope>
    <source>
        <strain evidence="3">WS_2</strain>
    </source>
</reference>
<evidence type="ECO:0000313" key="4">
    <source>
        <dbReference type="Proteomes" id="UP000317716"/>
    </source>
</evidence>
<keyword evidence="2" id="KW-0732">Signal</keyword>
<feature type="transmembrane region" description="Helical" evidence="1">
    <location>
        <begin position="186"/>
        <end position="207"/>
    </location>
</feature>
<sequence length="310" mass="32677">MSRRSGRSTRAAALALLLLLALARGGRAQPTGGSSARGPGRPPYSIGVTLSRAVVKLGERAIYRGWITGGDPARVRFLAPDSGGAFTWGPLRATVLAPHGKASGRDPAGAAFADFDTLFVATSLQAFVSGDLVVPGLAFELDDGGGPRGGRFPVARLVVVPMLTAADTSARLRGLRGPLAAPWWEMVPWTLVALVAAGVAVAVALALRRRRPATIAPAQAAARDPAAQALAELEALRRLGLPARARFAEHAFQLGRIVRRFLEEAAGTPLPGDTTPEFVGHLEAARLEAQDLQRIGSLMHFWDRVKFARA</sequence>
<evidence type="ECO:0000313" key="3">
    <source>
        <dbReference type="EMBL" id="TMQ48525.1"/>
    </source>
</evidence>
<dbReference type="EMBL" id="VBOS01000477">
    <property type="protein sequence ID" value="TMQ48525.1"/>
    <property type="molecule type" value="Genomic_DNA"/>
</dbReference>
<accession>A0A538SAX4</accession>
<gene>
    <name evidence="3" type="ORF">E6K72_13010</name>
</gene>
<feature type="signal peptide" evidence="2">
    <location>
        <begin position="1"/>
        <end position="28"/>
    </location>
</feature>
<comment type="caution">
    <text evidence="3">The sequence shown here is derived from an EMBL/GenBank/DDBJ whole genome shotgun (WGS) entry which is preliminary data.</text>
</comment>
<dbReference type="Proteomes" id="UP000317716">
    <property type="component" value="Unassembled WGS sequence"/>
</dbReference>
<organism evidence="3 4">
    <name type="scientific">Eiseniibacteriota bacterium</name>
    <dbReference type="NCBI Taxonomy" id="2212470"/>
    <lineage>
        <taxon>Bacteria</taxon>
        <taxon>Candidatus Eiseniibacteriota</taxon>
    </lineage>
</organism>
<evidence type="ECO:0000256" key="1">
    <source>
        <dbReference type="SAM" id="Phobius"/>
    </source>
</evidence>
<proteinExistence type="predicted"/>
<feature type="non-terminal residue" evidence="3">
    <location>
        <position position="310"/>
    </location>
</feature>
<evidence type="ECO:0008006" key="5">
    <source>
        <dbReference type="Google" id="ProtNLM"/>
    </source>
</evidence>
<name>A0A538SAX4_UNCEI</name>
<feature type="chain" id="PRO_5022206309" description="DUF4381 domain-containing protein" evidence="2">
    <location>
        <begin position="29"/>
        <end position="310"/>
    </location>
</feature>
<protein>
    <recommendedName>
        <fullName evidence="5">DUF4381 domain-containing protein</fullName>
    </recommendedName>
</protein>
<keyword evidence="1" id="KW-0472">Membrane</keyword>